<dbReference type="InterPro" id="IPR006311">
    <property type="entry name" value="TAT_signal"/>
</dbReference>
<dbReference type="InterPro" id="IPR046540">
    <property type="entry name" value="DMFA2_C"/>
</dbReference>
<feature type="domain" description="N,N-dimethylformamidase beta subunit-like C-terminal" evidence="2">
    <location>
        <begin position="119"/>
        <end position="500"/>
    </location>
</feature>
<dbReference type="PROSITE" id="PS51318">
    <property type="entry name" value="TAT"/>
    <property type="match status" value="1"/>
</dbReference>
<dbReference type="RefSeq" id="WP_318106847.1">
    <property type="nucleotide sequence ID" value="NZ_CP137573.1"/>
</dbReference>
<feature type="region of interest" description="Disordered" evidence="1">
    <location>
        <begin position="31"/>
        <end position="60"/>
    </location>
</feature>
<evidence type="ECO:0000256" key="1">
    <source>
        <dbReference type="SAM" id="MobiDB-lite"/>
    </source>
</evidence>
<keyword evidence="4" id="KW-1185">Reference proteome</keyword>
<evidence type="ECO:0000259" key="2">
    <source>
        <dbReference type="Pfam" id="PF20254"/>
    </source>
</evidence>
<gene>
    <name evidence="3" type="ORF">R2D22_24660</name>
</gene>
<protein>
    <submittedName>
        <fullName evidence="3">DUF6605 domain-containing protein</fullName>
    </submittedName>
</protein>
<proteinExistence type="predicted"/>
<evidence type="ECO:0000313" key="4">
    <source>
        <dbReference type="Proteomes" id="UP001301731"/>
    </source>
</evidence>
<dbReference type="Pfam" id="PF20254">
    <property type="entry name" value="DMFA2_C"/>
    <property type="match status" value="1"/>
</dbReference>
<organism evidence="3 4">
    <name type="scientific">Streptomyces solicathayae</name>
    <dbReference type="NCBI Taxonomy" id="3081768"/>
    <lineage>
        <taxon>Bacteria</taxon>
        <taxon>Bacillati</taxon>
        <taxon>Actinomycetota</taxon>
        <taxon>Actinomycetes</taxon>
        <taxon>Kitasatosporales</taxon>
        <taxon>Streptomycetaceae</taxon>
        <taxon>Streptomyces</taxon>
    </lineage>
</organism>
<dbReference type="EMBL" id="CP137573">
    <property type="protein sequence ID" value="WOX24398.1"/>
    <property type="molecule type" value="Genomic_DNA"/>
</dbReference>
<accession>A0ABZ0LXZ9</accession>
<evidence type="ECO:0000313" key="3">
    <source>
        <dbReference type="EMBL" id="WOX24398.1"/>
    </source>
</evidence>
<sequence>MGNRSRRTVLGLLGLGTAGATAYALRDLGSPATADARGSGTPSRDAKPSVTEPAVPEPSASVLAENRLPGSRKWIQYRDNVMSSNDKRGNIMGYASTTSAGHGETVDFHVSVRGSQNYRIAIFRIGDYGGAGARLMTTSAPLKGVRHPVPEADPKTGAIECRWPVSWTLRIPAGWMSGLYQAVFTADDGYRSSTPFVVREPQRASDLLVVIPFATYQAYNMWPKDQRIGKNLYRGYLPDGKLGGTENRAYKVSFDRPYSGSGVPSWFNMDTGFVRWTEAAGYDVTYASSLDLHDGTIDPAKYRAVFFPGHDEYWSMPMFDAATKASKAGRNLAFLGANNVYFHVRMEPSGAGTPNRLMACYKSAHDPTPDAAGRTSRFREITLDGRHAEQQLLGIQFNGIVPVEKPAPLVIKNAQHWLWAGAGVRDGQKLDGLVGIEADAFDPRALAPAGAKRTLLAESPYHDSRPEVTHRTIQHTALTELPSGAAVFAAGTFHWPIALVDDDSWGKEKIKDPAARAAIRTATANLVDRMLT</sequence>
<dbReference type="Proteomes" id="UP001301731">
    <property type="component" value="Chromosome"/>
</dbReference>
<name>A0ABZ0LXZ9_9ACTN</name>
<reference evidence="3 4" key="1">
    <citation type="submission" date="2023-10" db="EMBL/GenBank/DDBJ databases">
        <title>The genome sequence of Streptomyces sp. HUAS YS2.</title>
        <authorList>
            <person name="Mo P."/>
        </authorList>
    </citation>
    <scope>NUCLEOTIDE SEQUENCE [LARGE SCALE GENOMIC DNA]</scope>
    <source>
        <strain evidence="3 4">HUAS YS2</strain>
    </source>
</reference>